<organism evidence="1">
    <name type="scientific">marine sediment metagenome</name>
    <dbReference type="NCBI Taxonomy" id="412755"/>
    <lineage>
        <taxon>unclassified sequences</taxon>
        <taxon>metagenomes</taxon>
        <taxon>ecological metagenomes</taxon>
    </lineage>
</organism>
<reference evidence="1" key="1">
    <citation type="journal article" date="2015" name="Nature">
        <title>Complex archaea that bridge the gap between prokaryotes and eukaryotes.</title>
        <authorList>
            <person name="Spang A."/>
            <person name="Saw J.H."/>
            <person name="Jorgensen S.L."/>
            <person name="Zaremba-Niedzwiedzka K."/>
            <person name="Martijn J."/>
            <person name="Lind A.E."/>
            <person name="van Eijk R."/>
            <person name="Schleper C."/>
            <person name="Guy L."/>
            <person name="Ettema T.J."/>
        </authorList>
    </citation>
    <scope>NUCLEOTIDE SEQUENCE</scope>
</reference>
<gene>
    <name evidence="1" type="ORF">LCGC14_1491340</name>
</gene>
<proteinExistence type="predicted"/>
<accession>A0A0F9M8D3</accession>
<comment type="caution">
    <text evidence="1">The sequence shown here is derived from an EMBL/GenBank/DDBJ whole genome shotgun (WGS) entry which is preliminary data.</text>
</comment>
<evidence type="ECO:0000313" key="1">
    <source>
        <dbReference type="EMBL" id="KKM65427.1"/>
    </source>
</evidence>
<sequence>MSTKLYDETIGRHEEIRIGPPDAAKHETWNDYRKYTVKLFKDIIVDKHIITNDNYIIYLLVEKYEYYNNSPLNTSRWPLTNIRKKTYVSGSDSDHIRKAIELIDKFKNEQ</sequence>
<dbReference type="EMBL" id="LAZR01010726">
    <property type="protein sequence ID" value="KKM65427.1"/>
    <property type="molecule type" value="Genomic_DNA"/>
</dbReference>
<name>A0A0F9M8D3_9ZZZZ</name>
<dbReference type="AlphaFoldDB" id="A0A0F9M8D3"/>
<protein>
    <submittedName>
        <fullName evidence="1">Uncharacterized protein</fullName>
    </submittedName>
</protein>